<keyword evidence="2" id="KW-1185">Reference proteome</keyword>
<protein>
    <submittedName>
        <fullName evidence="1">Uncharacterized protein</fullName>
    </submittedName>
</protein>
<comment type="caution">
    <text evidence="1">The sequence shown here is derived from an EMBL/GenBank/DDBJ whole genome shotgun (WGS) entry which is preliminary data.</text>
</comment>
<sequence length="83" mass="9525">MDTENNDADHVAVLIAQLRRNRNTITRRRTSLQQALDHQKHFIREAVGYLPPKKVARLTGLTEGRISQIRNELGSPISMFDLM</sequence>
<evidence type="ECO:0000313" key="1">
    <source>
        <dbReference type="EMBL" id="MEX3738525.1"/>
    </source>
</evidence>
<evidence type="ECO:0000313" key="2">
    <source>
        <dbReference type="Proteomes" id="UP001558474"/>
    </source>
</evidence>
<proteinExistence type="predicted"/>
<reference evidence="1 2" key="1">
    <citation type="submission" date="2024-04" db="EMBL/GenBank/DDBJ databases">
        <title>Genomic Markers of Mycobacteria.</title>
        <authorList>
            <person name="Soliman M.S."/>
            <person name="Elkholy A."/>
            <person name="Soliman N.S."/>
            <person name="Abbas A."/>
            <person name="Khayrat S."/>
            <person name="Shawky S."/>
        </authorList>
    </citation>
    <scope>NUCLEOTIDE SEQUENCE [LARGE SCALE GENOMIC DNA]</scope>
    <source>
        <strain evidence="1 2">Egy-CU-AM5</strain>
    </source>
</reference>
<organism evidence="1 2">
    <name type="scientific">Mycolicibacterium porcinum</name>
    <dbReference type="NCBI Taxonomy" id="39693"/>
    <lineage>
        <taxon>Bacteria</taxon>
        <taxon>Bacillati</taxon>
        <taxon>Actinomycetota</taxon>
        <taxon>Actinomycetes</taxon>
        <taxon>Mycobacteriales</taxon>
        <taxon>Mycobacteriaceae</taxon>
        <taxon>Mycolicibacterium</taxon>
    </lineage>
</organism>
<dbReference type="RefSeq" id="WP_368572869.1">
    <property type="nucleotide sequence ID" value="NZ_JBDLOU010000015.1"/>
</dbReference>
<dbReference type="EMBL" id="JBDLOU010000015">
    <property type="protein sequence ID" value="MEX3738525.1"/>
    <property type="molecule type" value="Genomic_DNA"/>
</dbReference>
<dbReference type="Proteomes" id="UP001558474">
    <property type="component" value="Unassembled WGS sequence"/>
</dbReference>
<name>A0ABV3VAV0_9MYCO</name>
<gene>
    <name evidence="1" type="ORF">ABFW12_09770</name>
</gene>
<accession>A0ABV3VAV0</accession>